<comment type="caution">
    <text evidence="5">The sequence shown here is derived from an EMBL/GenBank/DDBJ whole genome shotgun (WGS) entry which is preliminary data.</text>
</comment>
<dbReference type="InterPro" id="IPR005000">
    <property type="entry name" value="Aldolase/citrate-lyase_domain"/>
</dbReference>
<dbReference type="Proteomes" id="UP001597187">
    <property type="component" value="Unassembled WGS sequence"/>
</dbReference>
<evidence type="ECO:0000313" key="5">
    <source>
        <dbReference type="EMBL" id="MFD1514050.1"/>
    </source>
</evidence>
<dbReference type="InterPro" id="IPR040442">
    <property type="entry name" value="Pyrv_kinase-like_dom_sf"/>
</dbReference>
<evidence type="ECO:0000256" key="3">
    <source>
        <dbReference type="ARBA" id="ARBA00023239"/>
    </source>
</evidence>
<keyword evidence="2" id="KW-0479">Metal-binding</keyword>
<proteinExistence type="inferred from homology"/>
<feature type="domain" description="HpcH/HpaI aldolase/citrate lyase" evidence="4">
    <location>
        <begin position="28"/>
        <end position="245"/>
    </location>
</feature>
<name>A0ABD6AVX4_9EURY</name>
<evidence type="ECO:0000259" key="4">
    <source>
        <dbReference type="Pfam" id="PF03328"/>
    </source>
</evidence>
<evidence type="ECO:0000313" key="6">
    <source>
        <dbReference type="Proteomes" id="UP001597187"/>
    </source>
</evidence>
<organism evidence="5 6">
    <name type="scientific">Halomarina rubra</name>
    <dbReference type="NCBI Taxonomy" id="2071873"/>
    <lineage>
        <taxon>Archaea</taxon>
        <taxon>Methanobacteriati</taxon>
        <taxon>Methanobacteriota</taxon>
        <taxon>Stenosarchaea group</taxon>
        <taxon>Halobacteria</taxon>
        <taxon>Halobacteriales</taxon>
        <taxon>Natronomonadaceae</taxon>
        <taxon>Halomarina</taxon>
    </lineage>
</organism>
<reference evidence="5 6" key="1">
    <citation type="journal article" date="2019" name="Int. J. Syst. Evol. Microbiol.">
        <title>The Global Catalogue of Microorganisms (GCM) 10K type strain sequencing project: providing services to taxonomists for standard genome sequencing and annotation.</title>
        <authorList>
            <consortium name="The Broad Institute Genomics Platform"/>
            <consortium name="The Broad Institute Genome Sequencing Center for Infectious Disease"/>
            <person name="Wu L."/>
            <person name="Ma J."/>
        </authorList>
    </citation>
    <scope>NUCLEOTIDE SEQUENCE [LARGE SCALE GENOMIC DNA]</scope>
    <source>
        <strain evidence="5 6">CGMCC 1.12563</strain>
    </source>
</reference>
<comment type="similarity">
    <text evidence="1">Belongs to the HpcH/HpaI aldolase family.</text>
</comment>
<dbReference type="AlphaFoldDB" id="A0ABD6AVX4"/>
<dbReference type="InterPro" id="IPR015813">
    <property type="entry name" value="Pyrv/PenolPyrv_kinase-like_dom"/>
</dbReference>
<keyword evidence="6" id="KW-1185">Reference proteome</keyword>
<gene>
    <name evidence="5" type="ORF">ACFSBT_12240</name>
</gene>
<accession>A0ABD6AVX4</accession>
<dbReference type="PANTHER" id="PTHR30502">
    <property type="entry name" value="2-KETO-3-DEOXY-L-RHAMNONATE ALDOLASE"/>
    <property type="match status" value="1"/>
</dbReference>
<dbReference type="GO" id="GO:0046872">
    <property type="term" value="F:metal ion binding"/>
    <property type="evidence" value="ECO:0007669"/>
    <property type="project" value="UniProtKB-KW"/>
</dbReference>
<protein>
    <submittedName>
        <fullName evidence="5">HpcH/HpaI aldolase/citrate lyase family protein</fullName>
    </submittedName>
</protein>
<evidence type="ECO:0000256" key="1">
    <source>
        <dbReference type="ARBA" id="ARBA00005568"/>
    </source>
</evidence>
<dbReference type="Gene3D" id="3.20.20.60">
    <property type="entry name" value="Phosphoenolpyruvate-binding domains"/>
    <property type="match status" value="1"/>
</dbReference>
<keyword evidence="3 5" id="KW-0456">Lyase</keyword>
<dbReference type="PANTHER" id="PTHR30502:SF0">
    <property type="entry name" value="PHOSPHOENOLPYRUVATE CARBOXYLASE FAMILY PROTEIN"/>
    <property type="match status" value="1"/>
</dbReference>
<dbReference type="Pfam" id="PF03328">
    <property type="entry name" value="HpcH_HpaI"/>
    <property type="match status" value="1"/>
</dbReference>
<dbReference type="EMBL" id="JBHUDC010000005">
    <property type="protein sequence ID" value="MFD1514050.1"/>
    <property type="molecule type" value="Genomic_DNA"/>
</dbReference>
<dbReference type="GO" id="GO:0016829">
    <property type="term" value="F:lyase activity"/>
    <property type="evidence" value="ECO:0007669"/>
    <property type="project" value="UniProtKB-KW"/>
</dbReference>
<evidence type="ECO:0000256" key="2">
    <source>
        <dbReference type="ARBA" id="ARBA00022723"/>
    </source>
</evidence>
<sequence>MTRANENGLRRIVEDGDTAFGVLDGLYSPALVELYGEFSFDFVWLDLEHAGPSVYDAPTLEHLLRAADATDTELLVRLPSPDPAMVRKVLDAGVRTAFVSRVETAEEARRVVEAARFTYDGGPGQRGMAAPRARRWGHVEDYPTVEDRETLLGVTVESLRAVEHLDDILAVPELGFVFVGPLDLSVSTGHPGQVDHPDVEAAVETVRDRCLDAGVPVGNLTFGMDDVHRKVEQGYQILNVGSTMAALSETLGGWHERYRDGA</sequence>
<dbReference type="RefSeq" id="WP_250874004.1">
    <property type="nucleotide sequence ID" value="NZ_JALXFV010000005.1"/>
</dbReference>
<dbReference type="SUPFAM" id="SSF51621">
    <property type="entry name" value="Phosphoenolpyruvate/pyruvate domain"/>
    <property type="match status" value="1"/>
</dbReference>
<dbReference type="InterPro" id="IPR050251">
    <property type="entry name" value="HpcH-HpaI_aldolase"/>
</dbReference>